<dbReference type="GeneID" id="19322936"/>
<dbReference type="AlphaFoldDB" id="R8BR56"/>
<dbReference type="Proteomes" id="UP000014074">
    <property type="component" value="Unassembled WGS sequence"/>
</dbReference>
<proteinExistence type="predicted"/>
<dbReference type="InterPro" id="IPR036770">
    <property type="entry name" value="Ankyrin_rpt-contain_sf"/>
</dbReference>
<dbReference type="InterPro" id="IPR031359">
    <property type="entry name" value="NACHT_N"/>
</dbReference>
<dbReference type="SMART" id="SM00248">
    <property type="entry name" value="ANK"/>
    <property type="match status" value="3"/>
</dbReference>
<evidence type="ECO:0000313" key="5">
    <source>
        <dbReference type="EMBL" id="EOO01836.1"/>
    </source>
</evidence>
<evidence type="ECO:0000313" key="6">
    <source>
        <dbReference type="Proteomes" id="UP000014074"/>
    </source>
</evidence>
<reference evidence="6" key="1">
    <citation type="journal article" date="2013" name="Genome Announc.">
        <title>Draft genome sequence of the ascomycete Phaeoacremonium aleophilum strain UCR-PA7, a causal agent of the esca disease complex in grapevines.</title>
        <authorList>
            <person name="Blanco-Ulate B."/>
            <person name="Rolshausen P."/>
            <person name="Cantu D."/>
        </authorList>
    </citation>
    <scope>NUCLEOTIDE SEQUENCE [LARGE SCALE GENOMIC DNA]</scope>
    <source>
        <strain evidence="6">UCR-PA7</strain>
    </source>
</reference>
<dbReference type="Gene3D" id="1.25.40.20">
    <property type="entry name" value="Ankyrin repeat-containing domain"/>
    <property type="match status" value="1"/>
</dbReference>
<evidence type="ECO:0000256" key="2">
    <source>
        <dbReference type="ARBA" id="ARBA00023043"/>
    </source>
</evidence>
<dbReference type="KEGG" id="tmn:UCRPA7_2665"/>
<feature type="domain" description="NWD NACHT-NTPase N-terminal" evidence="4">
    <location>
        <begin position="10"/>
        <end position="129"/>
    </location>
</feature>
<evidence type="ECO:0000256" key="3">
    <source>
        <dbReference type="SAM" id="MobiDB-lite"/>
    </source>
</evidence>
<dbReference type="InterPro" id="IPR051637">
    <property type="entry name" value="Ank_repeat_dom-contain_49"/>
</dbReference>
<dbReference type="SUPFAM" id="SSF48403">
    <property type="entry name" value="Ankyrin repeat"/>
    <property type="match status" value="1"/>
</dbReference>
<dbReference type="HOGENOM" id="CLU_346528_0_0_1"/>
<feature type="compositionally biased region" description="Low complexity" evidence="3">
    <location>
        <begin position="367"/>
        <end position="384"/>
    </location>
</feature>
<accession>R8BR56</accession>
<protein>
    <submittedName>
        <fullName evidence="5">Putative ankyrin repeat protein</fullName>
    </submittedName>
</protein>
<name>R8BR56_PHAM7</name>
<dbReference type="Pfam" id="PF17100">
    <property type="entry name" value="NACHT_N"/>
    <property type="match status" value="1"/>
</dbReference>
<evidence type="ECO:0000256" key="1">
    <source>
        <dbReference type="ARBA" id="ARBA00022737"/>
    </source>
</evidence>
<dbReference type="EMBL" id="KB932956">
    <property type="protein sequence ID" value="EOO01836.1"/>
    <property type="molecule type" value="Genomic_DNA"/>
</dbReference>
<dbReference type="RefSeq" id="XP_007913407.1">
    <property type="nucleotide sequence ID" value="XM_007915216.1"/>
</dbReference>
<dbReference type="Pfam" id="PF12796">
    <property type="entry name" value="Ank_2"/>
    <property type="match status" value="1"/>
</dbReference>
<organism evidence="5 6">
    <name type="scientific">Phaeoacremonium minimum (strain UCR-PA7)</name>
    <name type="common">Esca disease fungus</name>
    <name type="synonym">Togninia minima</name>
    <dbReference type="NCBI Taxonomy" id="1286976"/>
    <lineage>
        <taxon>Eukaryota</taxon>
        <taxon>Fungi</taxon>
        <taxon>Dikarya</taxon>
        <taxon>Ascomycota</taxon>
        <taxon>Pezizomycotina</taxon>
        <taxon>Sordariomycetes</taxon>
        <taxon>Sordariomycetidae</taxon>
        <taxon>Togniniales</taxon>
        <taxon>Togniniaceae</taxon>
        <taxon>Phaeoacremonium</taxon>
    </lineage>
</organism>
<keyword evidence="2" id="KW-0040">ANK repeat</keyword>
<dbReference type="InterPro" id="IPR002110">
    <property type="entry name" value="Ankyrin_rpt"/>
</dbReference>
<dbReference type="OrthoDB" id="426293at2759"/>
<evidence type="ECO:0000259" key="4">
    <source>
        <dbReference type="Pfam" id="PF17100"/>
    </source>
</evidence>
<keyword evidence="6" id="KW-1185">Reference proteome</keyword>
<keyword evidence="1" id="KW-0677">Repeat</keyword>
<dbReference type="PANTHER" id="PTHR24180:SF45">
    <property type="entry name" value="POLY [ADP-RIBOSE] POLYMERASE TANKYRASE"/>
    <property type="match status" value="1"/>
</dbReference>
<sequence length="815" mass="90590">MLQKQLLPVLQLYPPAGLAFGGLCLVLRMVESTMTLKEEMMEGLSHIAYAVDWYLQLCVSSVLHCKASKKGDDRTPLHSLLVNLFSIMLEYQVRSVMSIQSFWTTIWGFPLNEFSDLLSRIKEKESYFDRKIGLSAQTQVYQEQEQAVITSVIRQFSSPEEKRVTSEEDKGIAEAFSEWLHDQPDFKNWEKGSRGILVVNSTRRTNPALAGALALTLRHGRDEILTAHFASTDTRSKSQFSKMAMALTHQLLLQRQDIALGPVAEVRNHKSVEGKEELLIQSVAHVLKGLGRNARVIFVLDLSRTLLAKDREGFQQLISKIFCTDETNPQPIKLLITSHMDVCLNKFLSTFGDMTTYLRVPPDDSVTKATSSTDATSSAGVTSSKPEPLFGCSTERSTTDANVLRTARGIDFQLVPSVLLMMAGACRPLTLAELASSVAAYCAVTEGSNVMEVIGGEELRSLLVRADCLKYVKVSLRVDFISKTAENEAAKVYGLGGVMPKRHAKLALAEASIFFLSQQVAGLSLDEVDELAKGVAFDLDNVARTSGSTKHCAAVENSIINASFTCYAAEHSAPQLVEFPIHDAQNGSLRLRPSLQKSQQQLWQPHHFCMRFWYHRVNALDVPIHDSHIAYLSYSRASGPISRDFGKNLFIAAVELGHLDFVTEGLRRGQNANETNQFGHNALHIAAMHEDVAMSRILLDKVGVDMLAEDTIGFTPIHLAADLGNPELLEVFFKAAQRRLNPSQILKFRSMFDNGPESRRHASQCKCGYDQLIERLTPSGREIGKAMVYIACRRHPGLMQTFLELGINEAKLQER</sequence>
<dbReference type="PANTHER" id="PTHR24180">
    <property type="entry name" value="CYCLIN-DEPENDENT KINASE INHIBITOR 2C-RELATED"/>
    <property type="match status" value="1"/>
</dbReference>
<feature type="region of interest" description="Disordered" evidence="3">
    <location>
        <begin position="362"/>
        <end position="394"/>
    </location>
</feature>
<gene>
    <name evidence="5" type="ORF">UCRPA7_2665</name>
</gene>